<feature type="compositionally biased region" description="Low complexity" evidence="2">
    <location>
        <begin position="642"/>
        <end position="659"/>
    </location>
</feature>
<proteinExistence type="predicted"/>
<reference evidence="4" key="1">
    <citation type="journal article" date="2019" name="Int. J. Syst. Evol. Microbiol.">
        <title>The Global Catalogue of Microorganisms (GCM) 10K type strain sequencing project: providing services to taxonomists for standard genome sequencing and annotation.</title>
        <authorList>
            <consortium name="The Broad Institute Genomics Platform"/>
            <consortium name="The Broad Institute Genome Sequencing Center for Infectious Disease"/>
            <person name="Wu L."/>
            <person name="Ma J."/>
        </authorList>
    </citation>
    <scope>NUCLEOTIDE SEQUENCE [LARGE SCALE GENOMIC DNA]</scope>
    <source>
        <strain evidence="4">KCTC 42587</strain>
    </source>
</reference>
<gene>
    <name evidence="3" type="ORF">ACFSQP_02660</name>
</gene>
<dbReference type="SUPFAM" id="SSF110997">
    <property type="entry name" value="Sporulation related repeat"/>
    <property type="match status" value="1"/>
</dbReference>
<feature type="compositionally biased region" description="Low complexity" evidence="2">
    <location>
        <begin position="667"/>
        <end position="678"/>
    </location>
</feature>
<dbReference type="Pfam" id="PF11751">
    <property type="entry name" value="PorP_SprF"/>
    <property type="match status" value="1"/>
</dbReference>
<evidence type="ECO:0000256" key="2">
    <source>
        <dbReference type="SAM" id="MobiDB-lite"/>
    </source>
</evidence>
<feature type="compositionally biased region" description="Basic and acidic residues" evidence="2">
    <location>
        <begin position="595"/>
        <end position="606"/>
    </location>
</feature>
<keyword evidence="4" id="KW-1185">Reference proteome</keyword>
<dbReference type="InterPro" id="IPR036680">
    <property type="entry name" value="SPOR-like_sf"/>
</dbReference>
<comment type="caution">
    <text evidence="3">The sequence shown here is derived from an EMBL/GenBank/DDBJ whole genome shotgun (WGS) entry which is preliminary data.</text>
</comment>
<feature type="compositionally biased region" description="Polar residues" evidence="2">
    <location>
        <begin position="680"/>
        <end position="705"/>
    </location>
</feature>
<feature type="compositionally biased region" description="Polar residues" evidence="2">
    <location>
        <begin position="627"/>
        <end position="641"/>
    </location>
</feature>
<dbReference type="Proteomes" id="UP001597472">
    <property type="component" value="Unassembled WGS sequence"/>
</dbReference>
<name>A0ABW5KPL5_9FLAO</name>
<feature type="compositionally biased region" description="Low complexity" evidence="2">
    <location>
        <begin position="345"/>
        <end position="368"/>
    </location>
</feature>
<protein>
    <submittedName>
        <fullName evidence="3">PorP/SprF family type IX secretion system membrane protein</fullName>
    </submittedName>
</protein>
<evidence type="ECO:0000313" key="4">
    <source>
        <dbReference type="Proteomes" id="UP001597472"/>
    </source>
</evidence>
<organism evidence="3 4">
    <name type="scientific">Bizionia sediminis</name>
    <dbReference type="NCBI Taxonomy" id="1737064"/>
    <lineage>
        <taxon>Bacteria</taxon>
        <taxon>Pseudomonadati</taxon>
        <taxon>Bacteroidota</taxon>
        <taxon>Flavobacteriia</taxon>
        <taxon>Flavobacteriales</taxon>
        <taxon>Flavobacteriaceae</taxon>
        <taxon>Bizionia</taxon>
    </lineage>
</organism>
<evidence type="ECO:0000256" key="1">
    <source>
        <dbReference type="SAM" id="Coils"/>
    </source>
</evidence>
<accession>A0ABW5KPL5</accession>
<keyword evidence="1" id="KW-0175">Coiled coil</keyword>
<evidence type="ECO:0000313" key="3">
    <source>
        <dbReference type="EMBL" id="MFD2550709.1"/>
    </source>
</evidence>
<dbReference type="EMBL" id="JBHULS010000001">
    <property type="protein sequence ID" value="MFD2550709.1"/>
    <property type="molecule type" value="Genomic_DNA"/>
</dbReference>
<dbReference type="NCBIfam" id="TIGR03519">
    <property type="entry name" value="T9SS_PorP_fam"/>
    <property type="match status" value="1"/>
</dbReference>
<dbReference type="InterPro" id="IPR019861">
    <property type="entry name" value="PorP/SprF_Bacteroidetes"/>
</dbReference>
<dbReference type="RefSeq" id="WP_376891566.1">
    <property type="nucleotide sequence ID" value="NZ_JBHULS010000001.1"/>
</dbReference>
<feature type="region of interest" description="Disordered" evidence="2">
    <location>
        <begin position="583"/>
        <end position="705"/>
    </location>
</feature>
<feature type="region of interest" description="Disordered" evidence="2">
    <location>
        <begin position="344"/>
        <end position="371"/>
    </location>
</feature>
<sequence length="813" mass="89960">MVKGYILLIVCLLAAFTFIKAQEMPVLTFSVPAQNNIKFNRFIQNPTYSFVGEDRAYISMYHRNQWIEFNDSPKAYMLSYTGRFNDKTGLGIGVYQQSTGVINSFGAIGNYAHSIRLTNTMRLAFGFNLAYYSSGIANNRTVTAQDDPLLLSFRSTSLVTIKPGINLSFKQFDLGFYAENLVDYDFKTSKMASQYINKTYSAQLQYTHDFFGATGLFEATNMRLALVAEMNESFGTGFGGSVLTNFPKMGWLQLGIDNYYGVGAGIGAHLSKRLSIGYIYERTTKEGLVNLGPTHEVNLVFAIGNSGTASNRKYVAQSKKKPLNPATNDVENPIETMVFESAYPETETQTTTTTTTTETTTTRTTTTTSSNGLEKVQNQYRTNYNNGINNNLNSLKQAQANRIAELQKQLDAENAYLLDILLQEQALNTLKAAELEDRIKNLQAYAQRQKQAQTIPSTDIKTIVLKSANPPVKKIQPQSVDDLKNAENGFYLVSEAPSQNGQQPLVSISRFERLADAVSAYNIAYAKNPENTLYIVHVNNPDSHSTGIYNNTQPATTSNTNPYNTPPNNNETITFSGLAALTPNATKASGSNSNRNDDSISKEKVLGNRLITSLPISRPENKAIGSTPKTDSLGATSTIAGSNQNANQASQIAANSSNNPTEDSMATTTPKTSPSETTNIDKTTIADNKNITPKTKNNESKTTYATTKKPVKQFDDDYDTETRRKNVNLSLIGVEPGYYIVANVFSQFSNAENFLNALKAQGLDPAYFKNPRNKYTYVYLKRFDEWRSASKAFHSKLNNTYTGKIWIMSINID</sequence>
<feature type="compositionally biased region" description="Polar residues" evidence="2">
    <location>
        <begin position="583"/>
        <end position="594"/>
    </location>
</feature>
<feature type="coiled-coil region" evidence="1">
    <location>
        <begin position="389"/>
        <end position="452"/>
    </location>
</feature>